<gene>
    <name evidence="5" type="ORF">ACFQS8_02370</name>
</gene>
<proteinExistence type="predicted"/>
<dbReference type="GO" id="GO:0032259">
    <property type="term" value="P:methylation"/>
    <property type="evidence" value="ECO:0007669"/>
    <property type="project" value="UniProtKB-KW"/>
</dbReference>
<sequence length="302" mass="34191">MTVPNNIPKGQFKFLVADDWKDYKLLDSGQGRKLEKFGEFVFDRPDSQALWSPQTPVEEWQADGIFRGGDHEDKGAWSFKRKGPPENWPVMWNGINIQARCAAFRHMGLFPEHSVHWNWAMEKIRKANRPTRVLNLFGYTGVMSLACAQAGAEVVHLDASPKSIGYGRENQELSGLGDKPIRWICDDALKFLQREERRGRTYDGIILDPPKYGRGPKKEVWQLDEGLNELLRLTRSILSPDPLFVILTIYAVRLSYIAVGQALAAQLDDIGGGLEWGEMALPEEGRSFSLPTAVYARWSSDL</sequence>
<dbReference type="Gene3D" id="3.40.50.150">
    <property type="entry name" value="Vaccinia Virus protein VP39"/>
    <property type="match status" value="1"/>
</dbReference>
<accession>A0ABW2IHV3</accession>
<keyword evidence="6" id="KW-1185">Reference proteome</keyword>
<protein>
    <submittedName>
        <fullName evidence="5">Class I SAM-dependent methyltransferase</fullName>
        <ecNumber evidence="5">2.1.1.-</ecNumber>
    </submittedName>
</protein>
<dbReference type="EC" id="2.1.1.-" evidence="5"/>
<dbReference type="PANTHER" id="PTHR43042:SF2">
    <property type="entry name" value="SAM-DEPENDENT METHYLTRANSFERASE"/>
    <property type="match status" value="1"/>
</dbReference>
<dbReference type="InterPro" id="IPR019614">
    <property type="entry name" value="SAM-dep_methyl-trfase"/>
</dbReference>
<dbReference type="SUPFAM" id="SSF53335">
    <property type="entry name" value="S-adenosyl-L-methionine-dependent methyltransferases"/>
    <property type="match status" value="1"/>
</dbReference>
<keyword evidence="1 5" id="KW-0489">Methyltransferase</keyword>
<dbReference type="GO" id="GO:0008168">
    <property type="term" value="F:methyltransferase activity"/>
    <property type="evidence" value="ECO:0007669"/>
    <property type="project" value="UniProtKB-KW"/>
</dbReference>
<evidence type="ECO:0000313" key="6">
    <source>
        <dbReference type="Proteomes" id="UP001596492"/>
    </source>
</evidence>
<evidence type="ECO:0000256" key="3">
    <source>
        <dbReference type="ARBA" id="ARBA00022691"/>
    </source>
</evidence>
<evidence type="ECO:0000256" key="1">
    <source>
        <dbReference type="ARBA" id="ARBA00022603"/>
    </source>
</evidence>
<dbReference type="InterPro" id="IPR029063">
    <property type="entry name" value="SAM-dependent_MTases_sf"/>
</dbReference>
<dbReference type="PANTHER" id="PTHR43042">
    <property type="entry name" value="SAM-DEPENDENT METHYLTRANSFERASE"/>
    <property type="match status" value="1"/>
</dbReference>
<evidence type="ECO:0000256" key="2">
    <source>
        <dbReference type="ARBA" id="ARBA00022679"/>
    </source>
</evidence>
<feature type="domain" description="S-adenosylmethionine-dependent methyltransferase" evidence="4">
    <location>
        <begin position="82"/>
        <end position="216"/>
    </location>
</feature>
<keyword evidence="2 5" id="KW-0808">Transferase</keyword>
<name>A0ABW2IHV3_9PROT</name>
<dbReference type="CDD" id="cd02440">
    <property type="entry name" value="AdoMet_MTases"/>
    <property type="match status" value="1"/>
</dbReference>
<dbReference type="EMBL" id="JBHTBR010000002">
    <property type="protein sequence ID" value="MFC7290447.1"/>
    <property type="molecule type" value="Genomic_DNA"/>
</dbReference>
<dbReference type="Proteomes" id="UP001596492">
    <property type="component" value="Unassembled WGS sequence"/>
</dbReference>
<reference evidence="6" key="1">
    <citation type="journal article" date="2019" name="Int. J. Syst. Evol. Microbiol.">
        <title>The Global Catalogue of Microorganisms (GCM) 10K type strain sequencing project: providing services to taxonomists for standard genome sequencing and annotation.</title>
        <authorList>
            <consortium name="The Broad Institute Genomics Platform"/>
            <consortium name="The Broad Institute Genome Sequencing Center for Infectious Disease"/>
            <person name="Wu L."/>
            <person name="Ma J."/>
        </authorList>
    </citation>
    <scope>NUCLEOTIDE SEQUENCE [LARGE SCALE GENOMIC DNA]</scope>
    <source>
        <strain evidence="6">CCUG 51308</strain>
    </source>
</reference>
<organism evidence="5 6">
    <name type="scientific">Hirschia litorea</name>
    <dbReference type="NCBI Taxonomy" id="1199156"/>
    <lineage>
        <taxon>Bacteria</taxon>
        <taxon>Pseudomonadati</taxon>
        <taxon>Pseudomonadota</taxon>
        <taxon>Alphaproteobacteria</taxon>
        <taxon>Hyphomonadales</taxon>
        <taxon>Hyphomonadaceae</taxon>
        <taxon>Hirschia</taxon>
    </lineage>
</organism>
<dbReference type="RefSeq" id="WP_382165349.1">
    <property type="nucleotide sequence ID" value="NZ_JBHTBR010000002.1"/>
</dbReference>
<comment type="caution">
    <text evidence="5">The sequence shown here is derived from an EMBL/GenBank/DDBJ whole genome shotgun (WGS) entry which is preliminary data.</text>
</comment>
<dbReference type="InterPro" id="IPR013780">
    <property type="entry name" value="Glyco_hydro_b"/>
</dbReference>
<evidence type="ECO:0000313" key="5">
    <source>
        <dbReference type="EMBL" id="MFC7290447.1"/>
    </source>
</evidence>
<evidence type="ECO:0000259" key="4">
    <source>
        <dbReference type="Pfam" id="PF10672"/>
    </source>
</evidence>
<keyword evidence="3" id="KW-0949">S-adenosyl-L-methionine</keyword>
<dbReference type="Gene3D" id="2.60.40.1180">
    <property type="entry name" value="Golgi alpha-mannosidase II"/>
    <property type="match status" value="1"/>
</dbReference>
<dbReference type="Pfam" id="PF10672">
    <property type="entry name" value="Methyltrans_SAM"/>
    <property type="match status" value="1"/>
</dbReference>